<evidence type="ECO:0000256" key="1">
    <source>
        <dbReference type="ARBA" id="ARBA00000900"/>
    </source>
</evidence>
<evidence type="ECO:0000256" key="4">
    <source>
        <dbReference type="ARBA" id="ARBA00022771"/>
    </source>
</evidence>
<evidence type="ECO:0000256" key="6">
    <source>
        <dbReference type="PROSITE-ProRule" id="PRU00175"/>
    </source>
</evidence>
<dbReference type="OMA" id="EPENANR"/>
<protein>
    <recommendedName>
        <fullName evidence="2">RING-type E3 ubiquitin transferase</fullName>
        <ecNumber evidence="2">2.3.2.27</ecNumber>
    </recommendedName>
</protein>
<organism evidence="8">
    <name type="scientific">Eucalyptus grandis</name>
    <name type="common">Flooded gum</name>
    <dbReference type="NCBI Taxonomy" id="71139"/>
    <lineage>
        <taxon>Eukaryota</taxon>
        <taxon>Viridiplantae</taxon>
        <taxon>Streptophyta</taxon>
        <taxon>Embryophyta</taxon>
        <taxon>Tracheophyta</taxon>
        <taxon>Spermatophyta</taxon>
        <taxon>Magnoliopsida</taxon>
        <taxon>eudicotyledons</taxon>
        <taxon>Gunneridae</taxon>
        <taxon>Pentapetalae</taxon>
        <taxon>rosids</taxon>
        <taxon>malvids</taxon>
        <taxon>Myrtales</taxon>
        <taxon>Myrtaceae</taxon>
        <taxon>Myrtoideae</taxon>
        <taxon>Eucalypteae</taxon>
        <taxon>Eucalyptus</taxon>
    </lineage>
</organism>
<proteinExistence type="predicted"/>
<dbReference type="KEGG" id="egr:104434326"/>
<dbReference type="AlphaFoldDB" id="A0A059CZC5"/>
<evidence type="ECO:0000259" key="7">
    <source>
        <dbReference type="PROSITE" id="PS50089"/>
    </source>
</evidence>
<keyword evidence="3" id="KW-0479">Metal-binding</keyword>
<dbReference type="OrthoDB" id="1149625at2759"/>
<dbReference type="Gramene" id="KCW83564">
    <property type="protein sequence ID" value="KCW83564"/>
    <property type="gene ID" value="EUGRSUZ_B00460"/>
</dbReference>
<evidence type="ECO:0000256" key="5">
    <source>
        <dbReference type="ARBA" id="ARBA00022833"/>
    </source>
</evidence>
<dbReference type="GO" id="GO:0016567">
    <property type="term" value="P:protein ubiquitination"/>
    <property type="evidence" value="ECO:0000318"/>
    <property type="project" value="GO_Central"/>
</dbReference>
<dbReference type="GO" id="GO:0061630">
    <property type="term" value="F:ubiquitin protein ligase activity"/>
    <property type="evidence" value="ECO:0000318"/>
    <property type="project" value="GO_Central"/>
</dbReference>
<dbReference type="PROSITE" id="PS50089">
    <property type="entry name" value="ZF_RING_2"/>
    <property type="match status" value="1"/>
</dbReference>
<dbReference type="Pfam" id="PF13639">
    <property type="entry name" value="zf-RING_2"/>
    <property type="match status" value="1"/>
</dbReference>
<evidence type="ECO:0000256" key="3">
    <source>
        <dbReference type="ARBA" id="ARBA00022723"/>
    </source>
</evidence>
<keyword evidence="5" id="KW-0862">Zinc</keyword>
<dbReference type="InterPro" id="IPR013083">
    <property type="entry name" value="Znf_RING/FYVE/PHD"/>
</dbReference>
<dbReference type="GO" id="GO:0005737">
    <property type="term" value="C:cytoplasm"/>
    <property type="evidence" value="ECO:0000318"/>
    <property type="project" value="GO_Central"/>
</dbReference>
<keyword evidence="4 6" id="KW-0863">Zinc-finger</keyword>
<dbReference type="EC" id="2.3.2.27" evidence="2"/>
<dbReference type="EMBL" id="KK198754">
    <property type="protein sequence ID" value="KCW83564.1"/>
    <property type="molecule type" value="Genomic_DNA"/>
</dbReference>
<comment type="catalytic activity">
    <reaction evidence="1">
        <text>S-ubiquitinyl-[E2 ubiquitin-conjugating enzyme]-L-cysteine + [acceptor protein]-L-lysine = [E2 ubiquitin-conjugating enzyme]-L-cysteine + N(6)-ubiquitinyl-[acceptor protein]-L-lysine.</text>
        <dbReference type="EC" id="2.3.2.27"/>
    </reaction>
</comment>
<dbReference type="PANTHER" id="PTHR15710">
    <property type="entry name" value="E3 UBIQUITIN-PROTEIN LIGASE PRAJA"/>
    <property type="match status" value="1"/>
</dbReference>
<dbReference type="SUPFAM" id="SSF57850">
    <property type="entry name" value="RING/U-box"/>
    <property type="match status" value="1"/>
</dbReference>
<dbReference type="SMART" id="SM00184">
    <property type="entry name" value="RING"/>
    <property type="match status" value="1"/>
</dbReference>
<dbReference type="InterPro" id="IPR001841">
    <property type="entry name" value="Znf_RING"/>
</dbReference>
<dbReference type="PANTHER" id="PTHR15710:SF77">
    <property type="entry name" value="RING-H2 FINGER PROTEIN ATL21B"/>
    <property type="match status" value="1"/>
</dbReference>
<dbReference type="Gene3D" id="3.30.40.10">
    <property type="entry name" value="Zinc/RING finger domain, C3HC4 (zinc finger)"/>
    <property type="match status" value="1"/>
</dbReference>
<feature type="domain" description="RING-type" evidence="7">
    <location>
        <begin position="175"/>
        <end position="216"/>
    </location>
</feature>
<evidence type="ECO:0000313" key="8">
    <source>
        <dbReference type="EMBL" id="KCW83564.1"/>
    </source>
</evidence>
<evidence type="ECO:0000256" key="2">
    <source>
        <dbReference type="ARBA" id="ARBA00012483"/>
    </source>
</evidence>
<dbReference type="eggNOG" id="KOG0800">
    <property type="taxonomic scope" value="Eukaryota"/>
</dbReference>
<reference evidence="8" key="1">
    <citation type="submission" date="2013-07" db="EMBL/GenBank/DDBJ databases">
        <title>The genome of Eucalyptus grandis.</title>
        <authorList>
            <person name="Schmutz J."/>
            <person name="Hayes R."/>
            <person name="Myburg A."/>
            <person name="Tuskan G."/>
            <person name="Grattapaglia D."/>
            <person name="Rokhsar D.S."/>
        </authorList>
    </citation>
    <scope>NUCLEOTIDE SEQUENCE</scope>
    <source>
        <tissue evidence="8">Leaf extractions</tissue>
    </source>
</reference>
<dbReference type="InParanoid" id="A0A059CZC5"/>
<name>A0A059CZC5_EUCGR</name>
<accession>A0A059CZC5</accession>
<sequence length="221" mass="24803">MFPHLCEAWQPQDSVPEETLSQRDEFLIEIYANFVYVRMGSDDADSSSNPHISPTTYKPFRHSRDHLIRDATSWSTISSMLSQVNVPYHVQPLMIRKIHEAARSIANASVNKDLRTLPMVVSIRVVQEVPGETLPVPEVQAELMSVHASGSGAASWSSIQALEKVKVGGGSEEKCVICLDRIMVGSEAVRMPCLHNYHEECIVNWLQRSNLCPLCRFPMPM</sequence>
<dbReference type="GO" id="GO:0008270">
    <property type="term" value="F:zinc ion binding"/>
    <property type="evidence" value="ECO:0007669"/>
    <property type="project" value="UniProtKB-KW"/>
</dbReference>
<gene>
    <name evidence="8" type="ORF">EUGRSUZ_B00460</name>
</gene>